<reference evidence="6 7" key="1">
    <citation type="submission" date="2018-06" db="EMBL/GenBank/DDBJ databases">
        <title>Genomic Encyclopedia of Type Strains, Phase IV (KMG-IV): sequencing the most valuable type-strain genomes for metagenomic binning, comparative biology and taxonomic classification.</title>
        <authorList>
            <person name="Goeker M."/>
        </authorList>
    </citation>
    <scope>NUCLEOTIDE SEQUENCE [LARGE SCALE GENOMIC DNA]</scope>
    <source>
        <strain evidence="6 7">DSM 24032</strain>
    </source>
</reference>
<dbReference type="InterPro" id="IPR016153">
    <property type="entry name" value="Heat_shock_Hsp33_N"/>
</dbReference>
<dbReference type="Gene3D" id="3.55.30.10">
    <property type="entry name" value="Hsp33 domain"/>
    <property type="match status" value="1"/>
</dbReference>
<proteinExistence type="predicted"/>
<dbReference type="InterPro" id="IPR000397">
    <property type="entry name" value="Heat_shock_Hsp33"/>
</dbReference>
<dbReference type="Pfam" id="PF01430">
    <property type="entry name" value="HSP33"/>
    <property type="match status" value="1"/>
</dbReference>
<dbReference type="SUPFAM" id="SSF118352">
    <property type="entry name" value="HSP33 redox switch-like"/>
    <property type="match status" value="1"/>
</dbReference>
<dbReference type="AlphaFoldDB" id="A0A395JH19"/>
<dbReference type="OrthoDB" id="9793753at2"/>
<dbReference type="PANTHER" id="PTHR30111">
    <property type="entry name" value="33 KDA CHAPERONIN"/>
    <property type="match status" value="1"/>
</dbReference>
<gene>
    <name evidence="6" type="ORF">DFR28_11041</name>
</gene>
<dbReference type="SUPFAM" id="SSF64397">
    <property type="entry name" value="Hsp33 domain"/>
    <property type="match status" value="1"/>
</dbReference>
<keyword evidence="1" id="KW-0963">Cytoplasm</keyword>
<comment type="caution">
    <text evidence="6">The sequence shown here is derived from an EMBL/GenBank/DDBJ whole genome shotgun (WGS) entry which is preliminary data.</text>
</comment>
<dbReference type="CDD" id="cd00498">
    <property type="entry name" value="Hsp33"/>
    <property type="match status" value="1"/>
</dbReference>
<dbReference type="InParanoid" id="A0A395JH19"/>
<dbReference type="Gene3D" id="1.10.287.480">
    <property type="entry name" value="helix hairpin bin"/>
    <property type="match status" value="1"/>
</dbReference>
<dbReference type="InterPro" id="IPR023212">
    <property type="entry name" value="Hsp33_helix_hairpin_bin_dom_sf"/>
</dbReference>
<evidence type="ECO:0000256" key="2">
    <source>
        <dbReference type="ARBA" id="ARBA00022833"/>
    </source>
</evidence>
<dbReference type="FunCoup" id="A0A395JH19">
    <property type="interactions" value="284"/>
</dbReference>
<dbReference type="Proteomes" id="UP000253083">
    <property type="component" value="Unassembled WGS sequence"/>
</dbReference>
<keyword evidence="4" id="KW-0143">Chaperone</keyword>
<protein>
    <submittedName>
        <fullName evidence="6">Molecular chaperone Hsp33</fullName>
    </submittedName>
</protein>
<evidence type="ECO:0000256" key="4">
    <source>
        <dbReference type="ARBA" id="ARBA00023186"/>
    </source>
</evidence>
<evidence type="ECO:0000256" key="1">
    <source>
        <dbReference type="ARBA" id="ARBA00022490"/>
    </source>
</evidence>
<dbReference type="GO" id="GO:0044183">
    <property type="term" value="F:protein folding chaperone"/>
    <property type="evidence" value="ECO:0007669"/>
    <property type="project" value="TreeGrafter"/>
</dbReference>
<name>A0A395JH19_9GAMM</name>
<organism evidence="6 7">
    <name type="scientific">Arenicella xantha</name>
    <dbReference type="NCBI Taxonomy" id="644221"/>
    <lineage>
        <taxon>Bacteria</taxon>
        <taxon>Pseudomonadati</taxon>
        <taxon>Pseudomonadota</taxon>
        <taxon>Gammaproteobacteria</taxon>
        <taxon>Arenicellales</taxon>
        <taxon>Arenicellaceae</taxon>
        <taxon>Arenicella</taxon>
    </lineage>
</organism>
<sequence length="292" mass="32498">MSDSDFRQRFVFDNLDVRGCIVRLDETCAAIQNTHHYPPQLASVLNEFALAATLLRDSIKVEGSLTIQLRTPGAISLLMADCMSDRRVRAIAEYSNDLLAPDDPIHLNNLGAGSTLAITITPDEGERYQSIVAIEQPTLAACLEDYFARSEQLPSLFRFHADQHVATGIALHALPAHKEKDAATSLDNFDRLRVLLNTLTPEEALTLPATEILLRLFHEEDCRLFDAHRVEFGCVCSSEKSLDAVKALGQDDVKALIAEKQAAGESTLVIDCHFCFQRYEFEFNQLTNLFTS</sequence>
<evidence type="ECO:0000256" key="3">
    <source>
        <dbReference type="ARBA" id="ARBA00023157"/>
    </source>
</evidence>
<dbReference type="GO" id="GO:0005737">
    <property type="term" value="C:cytoplasm"/>
    <property type="evidence" value="ECO:0007669"/>
    <property type="project" value="InterPro"/>
</dbReference>
<dbReference type="RefSeq" id="WP_113955961.1">
    <property type="nucleotide sequence ID" value="NZ_QNRT01000010.1"/>
</dbReference>
<evidence type="ECO:0000313" key="7">
    <source>
        <dbReference type="Proteomes" id="UP000253083"/>
    </source>
</evidence>
<evidence type="ECO:0000256" key="5">
    <source>
        <dbReference type="ARBA" id="ARBA00023284"/>
    </source>
</evidence>
<accession>A0A395JH19</accession>
<evidence type="ECO:0000313" key="6">
    <source>
        <dbReference type="EMBL" id="RBP47078.1"/>
    </source>
</evidence>
<keyword evidence="2" id="KW-0862">Zinc</keyword>
<keyword evidence="3" id="KW-1015">Disulfide bond</keyword>
<dbReference type="EMBL" id="QNRT01000010">
    <property type="protein sequence ID" value="RBP47078.1"/>
    <property type="molecule type" value="Genomic_DNA"/>
</dbReference>
<dbReference type="PANTHER" id="PTHR30111:SF1">
    <property type="entry name" value="33 KDA CHAPERONIN"/>
    <property type="match status" value="1"/>
</dbReference>
<dbReference type="GO" id="GO:0042026">
    <property type="term" value="P:protein refolding"/>
    <property type="evidence" value="ECO:0007669"/>
    <property type="project" value="TreeGrafter"/>
</dbReference>
<dbReference type="GO" id="GO:0051082">
    <property type="term" value="F:unfolded protein binding"/>
    <property type="evidence" value="ECO:0007669"/>
    <property type="project" value="InterPro"/>
</dbReference>
<keyword evidence="5" id="KW-0676">Redox-active center</keyword>
<keyword evidence="7" id="KW-1185">Reference proteome</keyword>
<dbReference type="Gene3D" id="3.90.1280.10">
    <property type="entry name" value="HSP33 redox switch-like"/>
    <property type="match status" value="1"/>
</dbReference>
<dbReference type="InterPro" id="IPR016154">
    <property type="entry name" value="Heat_shock_Hsp33_C"/>
</dbReference>
<dbReference type="PIRSF" id="PIRSF005261">
    <property type="entry name" value="Heat_shock_Hsp33"/>
    <property type="match status" value="1"/>
</dbReference>